<gene>
    <name evidence="6" type="ORF">I7I51_07736</name>
</gene>
<evidence type="ECO:0000256" key="3">
    <source>
        <dbReference type="ARBA" id="ARBA00022729"/>
    </source>
</evidence>
<reference evidence="6" key="1">
    <citation type="submission" date="2021-01" db="EMBL/GenBank/DDBJ databases">
        <title>Chromosome-level genome assembly of a human fungal pathogen reveals clustering of transcriptionally co-regulated genes.</title>
        <authorList>
            <person name="Voorhies M."/>
            <person name="Cohen S."/>
            <person name="Shea T.P."/>
            <person name="Petrus S."/>
            <person name="Munoz J.F."/>
            <person name="Poplawski S."/>
            <person name="Goldman W.E."/>
            <person name="Michael T."/>
            <person name="Cuomo C.A."/>
            <person name="Sil A."/>
            <person name="Beyhan S."/>
        </authorList>
    </citation>
    <scope>NUCLEOTIDE SEQUENCE</scope>
    <source>
        <strain evidence="6">WU24</strain>
    </source>
</reference>
<dbReference type="GO" id="GO:0005199">
    <property type="term" value="F:structural constituent of cell wall"/>
    <property type="evidence" value="ECO:0007669"/>
    <property type="project" value="InterPro"/>
</dbReference>
<dbReference type="SMART" id="SM00075">
    <property type="entry name" value="HYDRO"/>
    <property type="match status" value="1"/>
</dbReference>
<dbReference type="VEuPathDB" id="FungiDB:I7I51_07736"/>
<comment type="subcellular location">
    <subcellularLocation>
        <location evidence="5">Secreted</location>
        <location evidence="5">Cell wall</location>
    </subcellularLocation>
</comment>
<dbReference type="Pfam" id="PF01185">
    <property type="entry name" value="Hydrophobin"/>
    <property type="match status" value="1"/>
</dbReference>
<accession>A0A8A1M0J5</accession>
<proteinExistence type="inferred from homology"/>
<evidence type="ECO:0000313" key="6">
    <source>
        <dbReference type="EMBL" id="QSS58313.1"/>
    </source>
</evidence>
<evidence type="ECO:0000256" key="2">
    <source>
        <dbReference type="ARBA" id="ARBA00022525"/>
    </source>
</evidence>
<keyword evidence="4 5" id="KW-1015">Disulfide bond</keyword>
<dbReference type="InterPro" id="IPR001338">
    <property type="entry name" value="Class_I_Hydrophobin"/>
</dbReference>
<dbReference type="Proteomes" id="UP000663671">
    <property type="component" value="Chromosome 2"/>
</dbReference>
<dbReference type="CDD" id="cd23507">
    <property type="entry name" value="hydrophobin_I"/>
    <property type="match status" value="1"/>
</dbReference>
<evidence type="ECO:0000256" key="5">
    <source>
        <dbReference type="RuleBase" id="RU365009"/>
    </source>
</evidence>
<protein>
    <recommendedName>
        <fullName evidence="5">Hydrophobin</fullName>
    </recommendedName>
</protein>
<name>A0A8A1M0J5_AJECA</name>
<keyword evidence="2 5" id="KW-0964">Secreted</keyword>
<evidence type="ECO:0000313" key="7">
    <source>
        <dbReference type="Proteomes" id="UP000663671"/>
    </source>
</evidence>
<dbReference type="EMBL" id="CP069109">
    <property type="protein sequence ID" value="QSS58313.1"/>
    <property type="molecule type" value="Genomic_DNA"/>
</dbReference>
<keyword evidence="3 5" id="KW-0732">Signal</keyword>
<dbReference type="PROSITE" id="PS00956">
    <property type="entry name" value="HYDROPHOBIN"/>
    <property type="match status" value="1"/>
</dbReference>
<dbReference type="AlphaFoldDB" id="A0A8A1M0J5"/>
<dbReference type="InterPro" id="IPR019778">
    <property type="entry name" value="Class_I_Hydrophobin_CS"/>
</dbReference>
<keyword evidence="5" id="KW-0134">Cell wall</keyword>
<dbReference type="OrthoDB" id="4225815at2759"/>
<dbReference type="GO" id="GO:0009277">
    <property type="term" value="C:fungal-type cell wall"/>
    <property type="evidence" value="ECO:0007669"/>
    <property type="project" value="InterPro"/>
</dbReference>
<comment type="similarity">
    <text evidence="1 5">Belongs to the fungal hydrophobin family.</text>
</comment>
<organism evidence="6 7">
    <name type="scientific">Ajellomyces capsulatus</name>
    <name type="common">Darling's disease fungus</name>
    <name type="synonym">Histoplasma capsulatum</name>
    <dbReference type="NCBI Taxonomy" id="5037"/>
    <lineage>
        <taxon>Eukaryota</taxon>
        <taxon>Fungi</taxon>
        <taxon>Dikarya</taxon>
        <taxon>Ascomycota</taxon>
        <taxon>Pezizomycotina</taxon>
        <taxon>Eurotiomycetes</taxon>
        <taxon>Eurotiomycetidae</taxon>
        <taxon>Onygenales</taxon>
        <taxon>Ajellomycetaceae</taxon>
        <taxon>Histoplasma</taxon>
    </lineage>
</organism>
<feature type="chain" id="PRO_5034322299" description="Hydrophobin" evidence="5">
    <location>
        <begin position="19"/>
        <end position="137"/>
    </location>
</feature>
<sequence>MKFSISAVVLALAAVAVAAPGGEYRSPQGDGEVEVNQVTNQCGKAQISCCNKQITTVNGGDKNTGLLAGVLGTVVGKGSNIGIFDQCSKLSASALIGVTDILSGNQCKQNVACCQGNSQHAEGFIALNLPCIPIAGL</sequence>
<evidence type="ECO:0000256" key="1">
    <source>
        <dbReference type="ARBA" id="ARBA00010446"/>
    </source>
</evidence>
<feature type="signal peptide" evidence="5">
    <location>
        <begin position="1"/>
        <end position="18"/>
    </location>
</feature>
<evidence type="ECO:0000256" key="4">
    <source>
        <dbReference type="ARBA" id="ARBA00023157"/>
    </source>
</evidence>